<reference evidence="6 7" key="1">
    <citation type="submission" date="2024-07" db="EMBL/GenBank/DDBJ databases">
        <authorList>
            <person name="Ren Q."/>
        </authorList>
    </citation>
    <scope>NUCLEOTIDE SEQUENCE [LARGE SCALE GENOMIC DNA]</scope>
    <source>
        <strain evidence="6 7">REN37</strain>
    </source>
</reference>
<evidence type="ECO:0000313" key="7">
    <source>
        <dbReference type="Proteomes" id="UP001562065"/>
    </source>
</evidence>
<evidence type="ECO:0000256" key="4">
    <source>
        <dbReference type="ARBA" id="ARBA00023136"/>
    </source>
</evidence>
<dbReference type="RefSeq" id="WP_369455392.1">
    <property type="nucleotide sequence ID" value="NZ_JBGCUO010000001.1"/>
</dbReference>
<name>A0ABV4AH39_9GAMM</name>
<organism evidence="6 7">
    <name type="scientific">Isoalcanivorax beigongshangi</name>
    <dbReference type="NCBI Taxonomy" id="3238810"/>
    <lineage>
        <taxon>Bacteria</taxon>
        <taxon>Pseudomonadati</taxon>
        <taxon>Pseudomonadota</taxon>
        <taxon>Gammaproteobacteria</taxon>
        <taxon>Oceanospirillales</taxon>
        <taxon>Alcanivoracaceae</taxon>
        <taxon>Isoalcanivorax</taxon>
    </lineage>
</organism>
<evidence type="ECO:0000256" key="5">
    <source>
        <dbReference type="SAM" id="Phobius"/>
    </source>
</evidence>
<proteinExistence type="predicted"/>
<dbReference type="Pfam" id="PF07043">
    <property type="entry name" value="DUF1328"/>
    <property type="match status" value="1"/>
</dbReference>
<keyword evidence="4 5" id="KW-0472">Membrane</keyword>
<evidence type="ECO:0000256" key="2">
    <source>
        <dbReference type="ARBA" id="ARBA00022692"/>
    </source>
</evidence>
<feature type="transmembrane region" description="Helical" evidence="5">
    <location>
        <begin position="44"/>
        <end position="65"/>
    </location>
</feature>
<evidence type="ECO:0000256" key="3">
    <source>
        <dbReference type="ARBA" id="ARBA00022989"/>
    </source>
</evidence>
<gene>
    <name evidence="6" type="ORF">AB5I84_08330</name>
</gene>
<dbReference type="Proteomes" id="UP001562065">
    <property type="component" value="Unassembled WGS sequence"/>
</dbReference>
<dbReference type="InterPro" id="IPR009760">
    <property type="entry name" value="DUF1328"/>
</dbReference>
<keyword evidence="2 5" id="KW-0812">Transmembrane</keyword>
<accession>A0ABV4AH39</accession>
<protein>
    <submittedName>
        <fullName evidence="6">DUF1328 family protein</fullName>
    </submittedName>
</protein>
<feature type="transmembrane region" description="Helical" evidence="5">
    <location>
        <begin position="18"/>
        <end position="38"/>
    </location>
</feature>
<comment type="caution">
    <text evidence="6">The sequence shown here is derived from an EMBL/GenBank/DDBJ whole genome shotgun (WGS) entry which is preliminary data.</text>
</comment>
<evidence type="ECO:0000313" key="6">
    <source>
        <dbReference type="EMBL" id="MEY1662151.1"/>
    </source>
</evidence>
<keyword evidence="7" id="KW-1185">Reference proteome</keyword>
<keyword evidence="1" id="KW-1003">Cell membrane</keyword>
<evidence type="ECO:0000256" key="1">
    <source>
        <dbReference type="ARBA" id="ARBA00022475"/>
    </source>
</evidence>
<sequence>MTPPDDTPDTRSDPDSPLAAWVSVTLIIAIASAVAAFSGVAGSFAWLAKLLCVIALVLLGASLLLRQLR</sequence>
<keyword evidence="3 5" id="KW-1133">Transmembrane helix</keyword>
<dbReference type="EMBL" id="JBGCUO010000001">
    <property type="protein sequence ID" value="MEY1662151.1"/>
    <property type="molecule type" value="Genomic_DNA"/>
</dbReference>